<feature type="domain" description="RNA polymerase sigma factor 70 region 4 type 2" evidence="7">
    <location>
        <begin position="145"/>
        <end position="196"/>
    </location>
</feature>
<dbReference type="Proteomes" id="UP000324233">
    <property type="component" value="Chromosome"/>
</dbReference>
<dbReference type="GO" id="GO:0006352">
    <property type="term" value="P:DNA-templated transcription initiation"/>
    <property type="evidence" value="ECO:0007669"/>
    <property type="project" value="InterPro"/>
</dbReference>
<keyword evidence="9" id="KW-1185">Reference proteome</keyword>
<evidence type="ECO:0000259" key="6">
    <source>
        <dbReference type="Pfam" id="PF04542"/>
    </source>
</evidence>
<reference evidence="8 9" key="1">
    <citation type="submission" date="2019-08" db="EMBL/GenBank/DDBJ databases">
        <title>Deep-cultivation of Planctomycetes and their phenomic and genomic characterization uncovers novel biology.</title>
        <authorList>
            <person name="Wiegand S."/>
            <person name="Jogler M."/>
            <person name="Boedeker C."/>
            <person name="Pinto D."/>
            <person name="Vollmers J."/>
            <person name="Rivas-Marin E."/>
            <person name="Kohn T."/>
            <person name="Peeters S.H."/>
            <person name="Heuer A."/>
            <person name="Rast P."/>
            <person name="Oberbeckmann S."/>
            <person name="Bunk B."/>
            <person name="Jeske O."/>
            <person name="Meyerdierks A."/>
            <person name="Storesund J.E."/>
            <person name="Kallscheuer N."/>
            <person name="Luecker S."/>
            <person name="Lage O.M."/>
            <person name="Pohl T."/>
            <person name="Merkel B.J."/>
            <person name="Hornburger P."/>
            <person name="Mueller R.-W."/>
            <person name="Bruemmer F."/>
            <person name="Labrenz M."/>
            <person name="Spormann A.M."/>
            <person name="Op den Camp H."/>
            <person name="Overmann J."/>
            <person name="Amann R."/>
            <person name="Jetten M.S.M."/>
            <person name="Mascher T."/>
            <person name="Medema M.H."/>
            <person name="Devos D.P."/>
            <person name="Kaster A.-K."/>
            <person name="Ovreas L."/>
            <person name="Rohde M."/>
            <person name="Galperin M.Y."/>
            <person name="Jogler C."/>
        </authorList>
    </citation>
    <scope>NUCLEOTIDE SEQUENCE [LARGE SCALE GENOMIC DNA]</scope>
    <source>
        <strain evidence="8 9">OJF2</strain>
    </source>
</reference>
<dbReference type="Gene3D" id="1.10.1740.10">
    <property type="match status" value="1"/>
</dbReference>
<dbReference type="SUPFAM" id="SSF88659">
    <property type="entry name" value="Sigma3 and sigma4 domains of RNA polymerase sigma factors"/>
    <property type="match status" value="1"/>
</dbReference>
<organism evidence="8 9">
    <name type="scientific">Aquisphaera giovannonii</name>
    <dbReference type="NCBI Taxonomy" id="406548"/>
    <lineage>
        <taxon>Bacteria</taxon>
        <taxon>Pseudomonadati</taxon>
        <taxon>Planctomycetota</taxon>
        <taxon>Planctomycetia</taxon>
        <taxon>Isosphaerales</taxon>
        <taxon>Isosphaeraceae</taxon>
        <taxon>Aquisphaera</taxon>
    </lineage>
</organism>
<evidence type="ECO:0000256" key="4">
    <source>
        <dbReference type="ARBA" id="ARBA00023125"/>
    </source>
</evidence>
<dbReference type="Gene3D" id="1.10.10.10">
    <property type="entry name" value="Winged helix-like DNA-binding domain superfamily/Winged helix DNA-binding domain"/>
    <property type="match status" value="1"/>
</dbReference>
<keyword evidence="3" id="KW-0731">Sigma factor</keyword>
<sequence length="210" mass="23725">MESTTPNDPAESERLLVAAAGGDQGALRCLLEMHRGRLRRMVALRLDSRVAARVDASDVVQEAMFDAARKLADYERNRPLAFYPWLHRLTADRLADVHRLHRRQGRDVAREECAEADASSWLLADRLVAADTTPGMAMVREEQHRRVRSALAELAPRDREVLVMRHIEDLSVGEIAAILDISESAVKMRHLRAIERIREVLERYSPGSSS</sequence>
<dbReference type="OrthoDB" id="278923at2"/>
<gene>
    <name evidence="8" type="primary">sigD_5</name>
    <name evidence="8" type="ORF">OJF2_56570</name>
</gene>
<proteinExistence type="inferred from homology"/>
<dbReference type="PANTHER" id="PTHR43133:SF8">
    <property type="entry name" value="RNA POLYMERASE SIGMA FACTOR HI_1459-RELATED"/>
    <property type="match status" value="1"/>
</dbReference>
<accession>A0A5B9W8Y0</accession>
<evidence type="ECO:0000256" key="3">
    <source>
        <dbReference type="ARBA" id="ARBA00023082"/>
    </source>
</evidence>
<dbReference type="GO" id="GO:0016987">
    <property type="term" value="F:sigma factor activity"/>
    <property type="evidence" value="ECO:0007669"/>
    <property type="project" value="UniProtKB-KW"/>
</dbReference>
<dbReference type="InterPro" id="IPR036388">
    <property type="entry name" value="WH-like_DNA-bd_sf"/>
</dbReference>
<name>A0A5B9W8Y0_9BACT</name>
<evidence type="ECO:0000313" key="8">
    <source>
        <dbReference type="EMBL" id="QEH37072.1"/>
    </source>
</evidence>
<dbReference type="InterPro" id="IPR014284">
    <property type="entry name" value="RNA_pol_sigma-70_dom"/>
</dbReference>
<dbReference type="Pfam" id="PF04542">
    <property type="entry name" value="Sigma70_r2"/>
    <property type="match status" value="1"/>
</dbReference>
<dbReference type="RefSeq" id="WP_148596683.1">
    <property type="nucleotide sequence ID" value="NZ_CP042997.1"/>
</dbReference>
<dbReference type="AlphaFoldDB" id="A0A5B9W8Y0"/>
<dbReference type="KEGG" id="agv:OJF2_56570"/>
<evidence type="ECO:0000313" key="9">
    <source>
        <dbReference type="Proteomes" id="UP000324233"/>
    </source>
</evidence>
<dbReference type="SUPFAM" id="SSF88946">
    <property type="entry name" value="Sigma2 domain of RNA polymerase sigma factors"/>
    <property type="match status" value="1"/>
</dbReference>
<dbReference type="PANTHER" id="PTHR43133">
    <property type="entry name" value="RNA POLYMERASE ECF-TYPE SIGMA FACTO"/>
    <property type="match status" value="1"/>
</dbReference>
<evidence type="ECO:0000259" key="7">
    <source>
        <dbReference type="Pfam" id="PF08281"/>
    </source>
</evidence>
<keyword evidence="2" id="KW-0805">Transcription regulation</keyword>
<comment type="similarity">
    <text evidence="1">Belongs to the sigma-70 factor family. ECF subfamily.</text>
</comment>
<dbReference type="InterPro" id="IPR013324">
    <property type="entry name" value="RNA_pol_sigma_r3/r4-like"/>
</dbReference>
<dbReference type="NCBIfam" id="TIGR02937">
    <property type="entry name" value="sigma70-ECF"/>
    <property type="match status" value="1"/>
</dbReference>
<dbReference type="CDD" id="cd06171">
    <property type="entry name" value="Sigma70_r4"/>
    <property type="match status" value="1"/>
</dbReference>
<keyword evidence="4" id="KW-0238">DNA-binding</keyword>
<dbReference type="InterPro" id="IPR007627">
    <property type="entry name" value="RNA_pol_sigma70_r2"/>
</dbReference>
<dbReference type="EMBL" id="CP042997">
    <property type="protein sequence ID" value="QEH37072.1"/>
    <property type="molecule type" value="Genomic_DNA"/>
</dbReference>
<dbReference type="InterPro" id="IPR039425">
    <property type="entry name" value="RNA_pol_sigma-70-like"/>
</dbReference>
<dbReference type="InterPro" id="IPR013325">
    <property type="entry name" value="RNA_pol_sigma_r2"/>
</dbReference>
<dbReference type="Pfam" id="PF08281">
    <property type="entry name" value="Sigma70_r4_2"/>
    <property type="match status" value="1"/>
</dbReference>
<evidence type="ECO:0000256" key="1">
    <source>
        <dbReference type="ARBA" id="ARBA00010641"/>
    </source>
</evidence>
<evidence type="ECO:0000256" key="5">
    <source>
        <dbReference type="ARBA" id="ARBA00023163"/>
    </source>
</evidence>
<dbReference type="InterPro" id="IPR013249">
    <property type="entry name" value="RNA_pol_sigma70_r4_t2"/>
</dbReference>
<protein>
    <submittedName>
        <fullName evidence="8">ECF RNA polymerase sigma factor SigD</fullName>
    </submittedName>
</protein>
<evidence type="ECO:0000256" key="2">
    <source>
        <dbReference type="ARBA" id="ARBA00023015"/>
    </source>
</evidence>
<feature type="domain" description="RNA polymerase sigma-70 region 2" evidence="6">
    <location>
        <begin position="33"/>
        <end position="103"/>
    </location>
</feature>
<dbReference type="GO" id="GO:0003677">
    <property type="term" value="F:DNA binding"/>
    <property type="evidence" value="ECO:0007669"/>
    <property type="project" value="UniProtKB-KW"/>
</dbReference>
<keyword evidence="5" id="KW-0804">Transcription</keyword>